<name>F0FBB6_9BACT</name>
<keyword evidence="1" id="KW-0812">Transmembrane</keyword>
<proteinExistence type="predicted"/>
<dbReference type="AlphaFoldDB" id="F0FBB6"/>
<dbReference type="Proteomes" id="UP000005697">
    <property type="component" value="Unassembled WGS sequence"/>
</dbReference>
<sequence>MGKDKVNMDFAFFAIAFNIGKMCRKTNLKELKAVMELLLVTFRCFIQVYIGYLKPNKSFYMKLAA</sequence>
<keyword evidence="3" id="KW-1185">Reference proteome</keyword>
<evidence type="ECO:0000313" key="2">
    <source>
        <dbReference type="EMBL" id="EGC18580.1"/>
    </source>
</evidence>
<dbReference type="EMBL" id="AEWX01000069">
    <property type="protein sequence ID" value="EGC18580.1"/>
    <property type="molecule type" value="Genomic_DNA"/>
</dbReference>
<accession>F0FBB6</accession>
<gene>
    <name evidence="2" type="ORF">HMPREF9141_2885</name>
</gene>
<reference evidence="2 3" key="1">
    <citation type="submission" date="2011-01" db="EMBL/GenBank/DDBJ databases">
        <authorList>
            <person name="Muzny D."/>
            <person name="Qin X."/>
            <person name="Deng J."/>
            <person name="Jiang H."/>
            <person name="Liu Y."/>
            <person name="Qu J."/>
            <person name="Song X.-Z."/>
            <person name="Zhang L."/>
            <person name="Thornton R."/>
            <person name="Coyle M."/>
            <person name="Francisco L."/>
            <person name="Jackson L."/>
            <person name="Javaid M."/>
            <person name="Korchina V."/>
            <person name="Kovar C."/>
            <person name="Mata R."/>
            <person name="Mathew T."/>
            <person name="Ngo R."/>
            <person name="Nguyen L."/>
            <person name="Nguyen N."/>
            <person name="Okwuonu G."/>
            <person name="Ongeri F."/>
            <person name="Pham C."/>
            <person name="Simmons D."/>
            <person name="Wilczek-Boney K."/>
            <person name="Hale W."/>
            <person name="Jakkamsetti A."/>
            <person name="Pham P."/>
            <person name="Ruth R."/>
            <person name="San Lucas F."/>
            <person name="Warren J."/>
            <person name="Zhang J."/>
            <person name="Zhao Z."/>
            <person name="Zhou C."/>
            <person name="Zhu D."/>
            <person name="Lee S."/>
            <person name="Bess C."/>
            <person name="Blankenburg K."/>
            <person name="Forbes L."/>
            <person name="Fu Q."/>
            <person name="Gubbala S."/>
            <person name="Hirani K."/>
            <person name="Jayaseelan J.C."/>
            <person name="Lara F."/>
            <person name="Munidasa M."/>
            <person name="Palculict T."/>
            <person name="Patil S."/>
            <person name="Pu L.-L."/>
            <person name="Saada N."/>
            <person name="Tang L."/>
            <person name="Weissenberger G."/>
            <person name="Zhu Y."/>
            <person name="Hemphill L."/>
            <person name="Shang Y."/>
            <person name="Youmans B."/>
            <person name="Ayvaz T."/>
            <person name="Ross M."/>
            <person name="Santibanez J."/>
            <person name="Aqrawi P."/>
            <person name="Gross S."/>
            <person name="Joshi V."/>
            <person name="Fowler G."/>
            <person name="Nazareth L."/>
            <person name="Reid J."/>
            <person name="Worley K."/>
            <person name="Petrosino J."/>
            <person name="Highlander S."/>
            <person name="Gibbs R."/>
        </authorList>
    </citation>
    <scope>NUCLEOTIDE SEQUENCE [LARGE SCALE GENOMIC DNA]</scope>
    <source>
        <strain evidence="2 3">DSM 16608</strain>
    </source>
</reference>
<keyword evidence="1" id="KW-0472">Membrane</keyword>
<evidence type="ECO:0000313" key="3">
    <source>
        <dbReference type="Proteomes" id="UP000005697"/>
    </source>
</evidence>
<evidence type="ECO:0008006" key="4">
    <source>
        <dbReference type="Google" id="ProtNLM"/>
    </source>
</evidence>
<dbReference type="HOGENOM" id="CLU_196045_0_0_10"/>
<organism evidence="2 3">
    <name type="scientific">Prevotella multiformis DSM 16608</name>
    <dbReference type="NCBI Taxonomy" id="888743"/>
    <lineage>
        <taxon>Bacteria</taxon>
        <taxon>Pseudomonadati</taxon>
        <taxon>Bacteroidota</taxon>
        <taxon>Bacteroidia</taxon>
        <taxon>Bacteroidales</taxon>
        <taxon>Prevotellaceae</taxon>
        <taxon>Prevotella</taxon>
    </lineage>
</organism>
<evidence type="ECO:0000256" key="1">
    <source>
        <dbReference type="SAM" id="Phobius"/>
    </source>
</evidence>
<keyword evidence="1" id="KW-1133">Transmembrane helix</keyword>
<protein>
    <recommendedName>
        <fullName evidence="4">Transposase DDE domain-containing protein</fullName>
    </recommendedName>
</protein>
<comment type="caution">
    <text evidence="2">The sequence shown here is derived from an EMBL/GenBank/DDBJ whole genome shotgun (WGS) entry which is preliminary data.</text>
</comment>
<feature type="transmembrane region" description="Helical" evidence="1">
    <location>
        <begin position="31"/>
        <end position="52"/>
    </location>
</feature>